<keyword evidence="2" id="KW-1185">Reference proteome</keyword>
<dbReference type="Proteomes" id="UP001152300">
    <property type="component" value="Unassembled WGS sequence"/>
</dbReference>
<dbReference type="EMBL" id="JAPEIS010000002">
    <property type="protein sequence ID" value="KAJ8068647.1"/>
    <property type="molecule type" value="Genomic_DNA"/>
</dbReference>
<proteinExistence type="predicted"/>
<comment type="caution">
    <text evidence="1">The sequence shown here is derived from an EMBL/GenBank/DDBJ whole genome shotgun (WGS) entry which is preliminary data.</text>
</comment>
<evidence type="ECO:0000313" key="2">
    <source>
        <dbReference type="Proteomes" id="UP001152300"/>
    </source>
</evidence>
<accession>A0A9X0ATF6</accession>
<reference evidence="1" key="1">
    <citation type="submission" date="2022-11" db="EMBL/GenBank/DDBJ databases">
        <title>Genome Resource of Sclerotinia nivalis Strain SnTB1, a Plant Pathogen Isolated from American Ginseng.</title>
        <authorList>
            <person name="Fan S."/>
        </authorList>
    </citation>
    <scope>NUCLEOTIDE SEQUENCE</scope>
    <source>
        <strain evidence="1">SnTB1</strain>
    </source>
</reference>
<organism evidence="1 2">
    <name type="scientific">Sclerotinia nivalis</name>
    <dbReference type="NCBI Taxonomy" id="352851"/>
    <lineage>
        <taxon>Eukaryota</taxon>
        <taxon>Fungi</taxon>
        <taxon>Dikarya</taxon>
        <taxon>Ascomycota</taxon>
        <taxon>Pezizomycotina</taxon>
        <taxon>Leotiomycetes</taxon>
        <taxon>Helotiales</taxon>
        <taxon>Sclerotiniaceae</taxon>
        <taxon>Sclerotinia</taxon>
    </lineage>
</organism>
<gene>
    <name evidence="1" type="ORF">OCU04_002349</name>
</gene>
<evidence type="ECO:0000313" key="1">
    <source>
        <dbReference type="EMBL" id="KAJ8068647.1"/>
    </source>
</evidence>
<dbReference type="AlphaFoldDB" id="A0A9X0ATF6"/>
<name>A0A9X0ATF6_9HELO</name>
<sequence length="96" mass="11037">MKTTDLLRLHNSPSRLGVTVTSSGLERYQICTNGVFLIFPLYLRLYPSHQLSICHPTMLLRGCLWTPLIYEASNIDVAMVERCKVFHYAPEQRIPT</sequence>
<protein>
    <submittedName>
        <fullName evidence="1">Uncharacterized protein</fullName>
    </submittedName>
</protein>